<name>A0A5N5WXI8_9EURO</name>
<accession>A0A5N5WXI8</accession>
<evidence type="ECO:0000313" key="1">
    <source>
        <dbReference type="EMBL" id="KAB8073266.1"/>
    </source>
</evidence>
<dbReference type="EMBL" id="ML732230">
    <property type="protein sequence ID" value="KAB8073266.1"/>
    <property type="molecule type" value="Genomic_DNA"/>
</dbReference>
<proteinExistence type="predicted"/>
<sequence>MSGASFRSRLPYDTRSVMLMGMNALQKEAQLVHDACVHNGYTQFIAVDELSNHAKEELENDTRVLGFPFRLKREGNRAIIKLTPFPIHDWLIQTVKAQISAELSSMGLMERLLSEHGWGHTKASQGNDDNARVCSLTNAFTHPGGSRTGNRLGGRH</sequence>
<protein>
    <submittedName>
        <fullName evidence="1">Uncharacterized protein</fullName>
    </submittedName>
</protein>
<keyword evidence="2" id="KW-1185">Reference proteome</keyword>
<organism evidence="1 2">
    <name type="scientific">Aspergillus leporis</name>
    <dbReference type="NCBI Taxonomy" id="41062"/>
    <lineage>
        <taxon>Eukaryota</taxon>
        <taxon>Fungi</taxon>
        <taxon>Dikarya</taxon>
        <taxon>Ascomycota</taxon>
        <taxon>Pezizomycotina</taxon>
        <taxon>Eurotiomycetes</taxon>
        <taxon>Eurotiomycetidae</taxon>
        <taxon>Eurotiales</taxon>
        <taxon>Aspergillaceae</taxon>
        <taxon>Aspergillus</taxon>
        <taxon>Aspergillus subgen. Circumdati</taxon>
    </lineage>
</organism>
<dbReference type="AlphaFoldDB" id="A0A5N5WXI8"/>
<evidence type="ECO:0000313" key="2">
    <source>
        <dbReference type="Proteomes" id="UP000326565"/>
    </source>
</evidence>
<dbReference type="Proteomes" id="UP000326565">
    <property type="component" value="Unassembled WGS sequence"/>
</dbReference>
<gene>
    <name evidence="1" type="ORF">BDV29DRAFT_157756</name>
</gene>
<reference evidence="1 2" key="1">
    <citation type="submission" date="2019-04" db="EMBL/GenBank/DDBJ databases">
        <title>Friends and foes A comparative genomics study of 23 Aspergillus species from section Flavi.</title>
        <authorList>
            <consortium name="DOE Joint Genome Institute"/>
            <person name="Kjaerbolling I."/>
            <person name="Vesth T."/>
            <person name="Frisvad J.C."/>
            <person name="Nybo J.L."/>
            <person name="Theobald S."/>
            <person name="Kildgaard S."/>
            <person name="Isbrandt T."/>
            <person name="Kuo A."/>
            <person name="Sato A."/>
            <person name="Lyhne E.K."/>
            <person name="Kogle M.E."/>
            <person name="Wiebenga A."/>
            <person name="Kun R.S."/>
            <person name="Lubbers R.J."/>
            <person name="Makela M.R."/>
            <person name="Barry K."/>
            <person name="Chovatia M."/>
            <person name="Clum A."/>
            <person name="Daum C."/>
            <person name="Haridas S."/>
            <person name="He G."/>
            <person name="LaButti K."/>
            <person name="Lipzen A."/>
            <person name="Mondo S."/>
            <person name="Riley R."/>
            <person name="Salamov A."/>
            <person name="Simmons B.A."/>
            <person name="Magnuson J.K."/>
            <person name="Henrissat B."/>
            <person name="Mortensen U.H."/>
            <person name="Larsen T.O."/>
            <person name="Devries R.P."/>
            <person name="Grigoriev I.V."/>
            <person name="Machida M."/>
            <person name="Baker S.E."/>
            <person name="Andersen M.R."/>
        </authorList>
    </citation>
    <scope>NUCLEOTIDE SEQUENCE [LARGE SCALE GENOMIC DNA]</scope>
    <source>
        <strain evidence="1 2">CBS 151.66</strain>
    </source>
</reference>